<dbReference type="Proteomes" id="UP000095767">
    <property type="component" value="Unassembled WGS sequence"/>
</dbReference>
<evidence type="ECO:0000256" key="2">
    <source>
        <dbReference type="ARBA" id="ARBA00022614"/>
    </source>
</evidence>
<comment type="similarity">
    <text evidence="1">Belongs to the disease resistance NB-LRR family.</text>
</comment>
<evidence type="ECO:0000256" key="3">
    <source>
        <dbReference type="ARBA" id="ARBA00022737"/>
    </source>
</evidence>
<dbReference type="InterPro" id="IPR041118">
    <property type="entry name" value="Rx_N"/>
</dbReference>
<keyword evidence="8" id="KW-1185">Reference proteome</keyword>
<gene>
    <name evidence="7" type="ORF">BAE44_0025275</name>
</gene>
<comment type="caution">
    <text evidence="7">The sequence shown here is derived from an EMBL/GenBank/DDBJ whole genome shotgun (WGS) entry which is preliminary data.</text>
</comment>
<keyword evidence="2" id="KW-0433">Leucine-rich repeat</keyword>
<feature type="domain" description="Disease resistance N-terminal" evidence="6">
    <location>
        <begin position="12"/>
        <end position="60"/>
    </location>
</feature>
<dbReference type="EMBL" id="LWDX02072577">
    <property type="protein sequence ID" value="OEL13706.1"/>
    <property type="molecule type" value="Genomic_DNA"/>
</dbReference>
<sequence length="72" mass="7733">MEAAVVSSTEGVLRILLGKLGTVLAEKYVLLSGVGLEIQELKDDLESMNACLRDLAAGSEYHHSEQGPYPTD</sequence>
<evidence type="ECO:0000313" key="8">
    <source>
        <dbReference type="Proteomes" id="UP000095767"/>
    </source>
</evidence>
<accession>A0A1E5ULG7</accession>
<evidence type="ECO:0000259" key="6">
    <source>
        <dbReference type="Pfam" id="PF18052"/>
    </source>
</evidence>
<name>A0A1E5ULG7_9POAL</name>
<dbReference type="CDD" id="cd14798">
    <property type="entry name" value="RX-CC_like"/>
    <property type="match status" value="1"/>
</dbReference>
<evidence type="ECO:0000313" key="7">
    <source>
        <dbReference type="EMBL" id="OEL13706.1"/>
    </source>
</evidence>
<protein>
    <recommendedName>
        <fullName evidence="6">Disease resistance N-terminal domain-containing protein</fullName>
    </recommendedName>
</protein>
<dbReference type="GO" id="GO:0000166">
    <property type="term" value="F:nucleotide binding"/>
    <property type="evidence" value="ECO:0007669"/>
    <property type="project" value="UniProtKB-KW"/>
</dbReference>
<dbReference type="AlphaFoldDB" id="A0A1E5ULG7"/>
<dbReference type="OrthoDB" id="644425at2759"/>
<dbReference type="Pfam" id="PF18052">
    <property type="entry name" value="Rx_N"/>
    <property type="match status" value="1"/>
</dbReference>
<proteinExistence type="inferred from homology"/>
<dbReference type="InterPro" id="IPR038005">
    <property type="entry name" value="RX-like_CC"/>
</dbReference>
<dbReference type="Gene3D" id="1.20.5.4130">
    <property type="match status" value="1"/>
</dbReference>
<organism evidence="7 8">
    <name type="scientific">Dichanthelium oligosanthes</name>
    <dbReference type="NCBI Taxonomy" id="888268"/>
    <lineage>
        <taxon>Eukaryota</taxon>
        <taxon>Viridiplantae</taxon>
        <taxon>Streptophyta</taxon>
        <taxon>Embryophyta</taxon>
        <taxon>Tracheophyta</taxon>
        <taxon>Spermatophyta</taxon>
        <taxon>Magnoliopsida</taxon>
        <taxon>Liliopsida</taxon>
        <taxon>Poales</taxon>
        <taxon>Poaceae</taxon>
        <taxon>PACMAD clade</taxon>
        <taxon>Panicoideae</taxon>
        <taxon>Panicodae</taxon>
        <taxon>Paniceae</taxon>
        <taxon>Dichantheliinae</taxon>
        <taxon>Dichanthelium</taxon>
    </lineage>
</organism>
<keyword evidence="5" id="KW-0611">Plant defense</keyword>
<keyword evidence="3" id="KW-0677">Repeat</keyword>
<dbReference type="GO" id="GO:0006952">
    <property type="term" value="P:defense response"/>
    <property type="evidence" value="ECO:0007669"/>
    <property type="project" value="UniProtKB-KW"/>
</dbReference>
<evidence type="ECO:0000256" key="5">
    <source>
        <dbReference type="ARBA" id="ARBA00022821"/>
    </source>
</evidence>
<reference evidence="7 8" key="1">
    <citation type="submission" date="2016-09" db="EMBL/GenBank/DDBJ databases">
        <title>The draft genome of Dichanthelium oligosanthes: A C3 panicoid grass species.</title>
        <authorList>
            <person name="Studer A.J."/>
            <person name="Schnable J.C."/>
            <person name="Brutnell T.P."/>
        </authorList>
    </citation>
    <scope>NUCLEOTIDE SEQUENCE [LARGE SCALE GENOMIC DNA]</scope>
    <source>
        <strain evidence="8">cv. Kellogg 1175</strain>
        <tissue evidence="7">Leaf</tissue>
    </source>
</reference>
<keyword evidence="4" id="KW-0547">Nucleotide-binding</keyword>
<evidence type="ECO:0000256" key="1">
    <source>
        <dbReference type="ARBA" id="ARBA00008894"/>
    </source>
</evidence>
<evidence type="ECO:0000256" key="4">
    <source>
        <dbReference type="ARBA" id="ARBA00022741"/>
    </source>
</evidence>